<dbReference type="GO" id="GO:0004197">
    <property type="term" value="F:cysteine-type endopeptidase activity"/>
    <property type="evidence" value="ECO:0007669"/>
    <property type="project" value="InterPro"/>
</dbReference>
<dbReference type="AlphaFoldDB" id="A0A267DL95"/>
<dbReference type="InterPro" id="IPR007053">
    <property type="entry name" value="LRAT_dom"/>
</dbReference>
<dbReference type="Gene3D" id="3.40.50.1460">
    <property type="match status" value="1"/>
</dbReference>
<gene>
    <name evidence="6" type="ORF">BOX15_Mlig031264g1</name>
</gene>
<dbReference type="InterPro" id="IPR033139">
    <property type="entry name" value="Caspase_cys_AS"/>
</dbReference>
<dbReference type="PROSITE" id="PS51934">
    <property type="entry name" value="LRAT"/>
    <property type="match status" value="1"/>
</dbReference>
<feature type="domain" description="Caspase family p20" evidence="4">
    <location>
        <begin position="309"/>
        <end position="435"/>
    </location>
</feature>
<dbReference type="PROSITE" id="PS01122">
    <property type="entry name" value="CASPASE_CYS"/>
    <property type="match status" value="1"/>
</dbReference>
<dbReference type="PANTHER" id="PTHR22576">
    <property type="entry name" value="MUCOSA ASSOCIATED LYMPHOID TISSUE LYMPHOMA TRANSLOCATION PROTEIN 1/PARACASPASE"/>
    <property type="match status" value="1"/>
</dbReference>
<dbReference type="SMART" id="SM00115">
    <property type="entry name" value="CASc"/>
    <property type="match status" value="1"/>
</dbReference>
<dbReference type="OrthoDB" id="6063284at2759"/>
<sequence>MCMQKELVFKEKAKVDEALEVLKPGWAVAFDRGCYQHFAIYIGKGYLSKLEAGEISIPGASSPVRHIICQLSNLKKDGKGVISVEDFHTVAKDSKIIVFECSCSDLQREAVIETSLGCLGETHYSLQKNNCEHFVRRILENESVSYQVKRLGESIRDLSGFWRKASTSSKASRLNPDMYVFLLREPDNHVAAETRSRVRIGPKFAYARLSPLSDQKVRSLERWPTNSRQTGGRSIEGLKGIEYKETVPLAADRTNEQEELLSAWELQQHEDQSLMVPRELEPDRPNTSVGGLAGTQPRVPLLSYTMTSPQGVCLVININKYSASSGFNCRPGSELDVTRIKEVFGRLDFELRVAEDLPAYDIDKLLHEVAIEEEIMHHGCFVCFLMAHGNEKSIFGSNGNALELNRILETFQSDICPGLLGKPKIFFVQACRGQTIEVCEESTDSAPMERRFSPKGSDFLVCRSSTKDSPAYRNSTTGSFFVQTVCNEIEKHHSDEDIKEIMTRVNAQMERARFPIHSTIACTISEFTCTLTKKCLLKPLYQ</sequence>
<dbReference type="InterPro" id="IPR002138">
    <property type="entry name" value="Pept_C14_p10"/>
</dbReference>
<evidence type="ECO:0000313" key="7">
    <source>
        <dbReference type="Proteomes" id="UP000215902"/>
    </source>
</evidence>
<dbReference type="STRING" id="282301.A0A267DL95"/>
<dbReference type="InterPro" id="IPR029030">
    <property type="entry name" value="Caspase-like_dom_sf"/>
</dbReference>
<dbReference type="PANTHER" id="PTHR22576:SF41">
    <property type="entry name" value="CASPASE 14, APOPTOSIS-RELATED CYSTEINE PEPTIDASE"/>
    <property type="match status" value="1"/>
</dbReference>
<evidence type="ECO:0000256" key="2">
    <source>
        <dbReference type="RuleBase" id="RU003971"/>
    </source>
</evidence>
<dbReference type="InterPro" id="IPR011600">
    <property type="entry name" value="Pept_C14_caspase"/>
</dbReference>
<evidence type="ECO:0000259" key="3">
    <source>
        <dbReference type="PROSITE" id="PS50207"/>
    </source>
</evidence>
<evidence type="ECO:0000259" key="4">
    <source>
        <dbReference type="PROSITE" id="PS50208"/>
    </source>
</evidence>
<keyword evidence="7" id="KW-1185">Reference proteome</keyword>
<reference evidence="6 7" key="1">
    <citation type="submission" date="2017-06" db="EMBL/GenBank/DDBJ databases">
        <title>A platform for efficient transgenesis in Macrostomum lignano, a flatworm model organism for stem cell research.</title>
        <authorList>
            <person name="Berezikov E."/>
        </authorList>
    </citation>
    <scope>NUCLEOTIDE SEQUENCE [LARGE SCALE GENOMIC DNA]</scope>
    <source>
        <strain evidence="6">DV1</strain>
        <tissue evidence="6">Whole organism</tissue>
    </source>
</reference>
<dbReference type="InterPro" id="IPR001309">
    <property type="entry name" value="Pept_C14_p20"/>
</dbReference>
<accession>A0A267DL95</accession>
<evidence type="ECO:0000313" key="6">
    <source>
        <dbReference type="EMBL" id="PAA49434.1"/>
    </source>
</evidence>
<organism evidence="6 7">
    <name type="scientific">Macrostomum lignano</name>
    <dbReference type="NCBI Taxonomy" id="282301"/>
    <lineage>
        <taxon>Eukaryota</taxon>
        <taxon>Metazoa</taxon>
        <taxon>Spiralia</taxon>
        <taxon>Lophotrochozoa</taxon>
        <taxon>Platyhelminthes</taxon>
        <taxon>Rhabditophora</taxon>
        <taxon>Macrostomorpha</taxon>
        <taxon>Macrostomida</taxon>
        <taxon>Macrostomidae</taxon>
        <taxon>Macrostomum</taxon>
    </lineage>
</organism>
<feature type="domain" description="Caspase family p10" evidence="3">
    <location>
        <begin position="454"/>
        <end position="539"/>
    </location>
</feature>
<dbReference type="Pfam" id="PF04970">
    <property type="entry name" value="LRAT"/>
    <property type="match status" value="1"/>
</dbReference>
<evidence type="ECO:0000256" key="1">
    <source>
        <dbReference type="ARBA" id="ARBA00010134"/>
    </source>
</evidence>
<dbReference type="Gene3D" id="3.90.1720.10">
    <property type="entry name" value="endopeptidase domain like (from Nostoc punctiforme)"/>
    <property type="match status" value="1"/>
</dbReference>
<evidence type="ECO:0000259" key="5">
    <source>
        <dbReference type="PROSITE" id="PS51934"/>
    </source>
</evidence>
<dbReference type="EMBL" id="NIVC01003880">
    <property type="protein sequence ID" value="PAA49434.1"/>
    <property type="molecule type" value="Genomic_DNA"/>
</dbReference>
<dbReference type="InterPro" id="IPR052039">
    <property type="entry name" value="Caspase-related_regulators"/>
</dbReference>
<dbReference type="InterPro" id="IPR015917">
    <property type="entry name" value="Pept_C14A"/>
</dbReference>
<dbReference type="SUPFAM" id="SSF52129">
    <property type="entry name" value="Caspase-like"/>
    <property type="match status" value="1"/>
</dbReference>
<dbReference type="PRINTS" id="PR00376">
    <property type="entry name" value="IL1BCENZYME"/>
</dbReference>
<dbReference type="PROSITE" id="PS50207">
    <property type="entry name" value="CASPASE_P10"/>
    <property type="match status" value="1"/>
</dbReference>
<protein>
    <recommendedName>
        <fullName evidence="8">Caspase family p20 domain-containing protein</fullName>
    </recommendedName>
</protein>
<evidence type="ECO:0008006" key="8">
    <source>
        <dbReference type="Google" id="ProtNLM"/>
    </source>
</evidence>
<name>A0A267DL95_9PLAT</name>
<dbReference type="Pfam" id="PF00656">
    <property type="entry name" value="Peptidase_C14"/>
    <property type="match status" value="1"/>
</dbReference>
<comment type="similarity">
    <text evidence="1 2">Belongs to the peptidase C14A family.</text>
</comment>
<dbReference type="PROSITE" id="PS50208">
    <property type="entry name" value="CASPASE_P20"/>
    <property type="match status" value="1"/>
</dbReference>
<dbReference type="Proteomes" id="UP000215902">
    <property type="component" value="Unassembled WGS sequence"/>
</dbReference>
<dbReference type="GO" id="GO:0006508">
    <property type="term" value="P:proteolysis"/>
    <property type="evidence" value="ECO:0007669"/>
    <property type="project" value="InterPro"/>
</dbReference>
<feature type="domain" description="LRAT" evidence="5">
    <location>
        <begin position="27"/>
        <end position="147"/>
    </location>
</feature>
<comment type="caution">
    <text evidence="6">The sequence shown here is derived from an EMBL/GenBank/DDBJ whole genome shotgun (WGS) entry which is preliminary data.</text>
</comment>
<proteinExistence type="inferred from homology"/>